<evidence type="ECO:0000313" key="3">
    <source>
        <dbReference type="Proteomes" id="UP000811609"/>
    </source>
</evidence>
<name>A0A8T1NVT3_CARIL</name>
<accession>A0A8T1NVT3</accession>
<dbReference type="EMBL" id="CM031820">
    <property type="protein sequence ID" value="KAG6633033.1"/>
    <property type="molecule type" value="Genomic_DNA"/>
</dbReference>
<dbReference type="Proteomes" id="UP000811609">
    <property type="component" value="Chromosome 12"/>
</dbReference>
<dbReference type="AlphaFoldDB" id="A0A8T1NVT3"/>
<proteinExistence type="predicted"/>
<evidence type="ECO:0000256" key="1">
    <source>
        <dbReference type="SAM" id="MobiDB-lite"/>
    </source>
</evidence>
<reference evidence="2" key="1">
    <citation type="submission" date="2020-12" db="EMBL/GenBank/DDBJ databases">
        <title>WGS assembly of Carya illinoinensis cv. Pawnee.</title>
        <authorList>
            <person name="Platts A."/>
            <person name="Shu S."/>
            <person name="Wright S."/>
            <person name="Barry K."/>
            <person name="Edger P."/>
            <person name="Pires J.C."/>
            <person name="Schmutz J."/>
        </authorList>
    </citation>
    <scope>NUCLEOTIDE SEQUENCE</scope>
    <source>
        <tissue evidence="2">Leaf</tissue>
    </source>
</reference>
<evidence type="ECO:0000313" key="2">
    <source>
        <dbReference type="EMBL" id="KAG6633033.1"/>
    </source>
</evidence>
<feature type="region of interest" description="Disordered" evidence="1">
    <location>
        <begin position="108"/>
        <end position="133"/>
    </location>
</feature>
<comment type="caution">
    <text evidence="2">The sequence shown here is derived from an EMBL/GenBank/DDBJ whole genome shotgun (WGS) entry which is preliminary data.</text>
</comment>
<protein>
    <submittedName>
        <fullName evidence="2">Uncharacterized protein</fullName>
    </submittedName>
</protein>
<organism evidence="2 3">
    <name type="scientific">Carya illinoinensis</name>
    <name type="common">Pecan</name>
    <dbReference type="NCBI Taxonomy" id="32201"/>
    <lineage>
        <taxon>Eukaryota</taxon>
        <taxon>Viridiplantae</taxon>
        <taxon>Streptophyta</taxon>
        <taxon>Embryophyta</taxon>
        <taxon>Tracheophyta</taxon>
        <taxon>Spermatophyta</taxon>
        <taxon>Magnoliopsida</taxon>
        <taxon>eudicotyledons</taxon>
        <taxon>Gunneridae</taxon>
        <taxon>Pentapetalae</taxon>
        <taxon>rosids</taxon>
        <taxon>fabids</taxon>
        <taxon>Fagales</taxon>
        <taxon>Juglandaceae</taxon>
        <taxon>Carya</taxon>
    </lineage>
</organism>
<keyword evidence="3" id="KW-1185">Reference proteome</keyword>
<gene>
    <name evidence="2" type="ORF">CIPAW_12G020100</name>
</gene>
<sequence>MKRQKRIISSHAGLFIGQSSTFNFSTRLMRCSFSLHKIKSYPKNTDPVEVERGKCQTRSKQSTIPLRTGWKFRCKKTCSLHNAICSFSNDQSKDFQKNKSSENIYKSENKKKGEVLNVPHQQPLNQPIHETKL</sequence>